<evidence type="ECO:0000259" key="21">
    <source>
        <dbReference type="SMART" id="SM00861"/>
    </source>
</evidence>
<dbReference type="GO" id="GO:0005829">
    <property type="term" value="C:cytosol"/>
    <property type="evidence" value="ECO:0007669"/>
    <property type="project" value="TreeGrafter"/>
</dbReference>
<comment type="cofactor">
    <cofactor evidence="3">
        <name>Co(2+)</name>
        <dbReference type="ChEBI" id="CHEBI:48828"/>
    </cofactor>
</comment>
<dbReference type="Proteomes" id="UP000051999">
    <property type="component" value="Unassembled WGS sequence"/>
</dbReference>
<dbReference type="GO" id="GO:0006098">
    <property type="term" value="P:pentose-phosphate shunt"/>
    <property type="evidence" value="ECO:0007669"/>
    <property type="project" value="TreeGrafter"/>
</dbReference>
<feature type="binding site" evidence="16">
    <location>
        <position position="262"/>
    </location>
    <ligand>
        <name>substrate</name>
    </ligand>
</feature>
<dbReference type="FunFam" id="3.40.50.970:FF:000045">
    <property type="entry name" value="Transketolase"/>
    <property type="match status" value="1"/>
</dbReference>
<dbReference type="InterPro" id="IPR055152">
    <property type="entry name" value="Transketolase-like_C_2"/>
</dbReference>
<dbReference type="FunFam" id="3.40.50.920:FF:000003">
    <property type="entry name" value="Transketolase"/>
    <property type="match status" value="1"/>
</dbReference>
<keyword evidence="23" id="KW-1185">Reference proteome</keyword>
<dbReference type="InterPro" id="IPR029061">
    <property type="entry name" value="THDP-binding"/>
</dbReference>
<sequence length="677" mass="74413">MFDSIDQLAVNSVRTLSLDAIDKAQSGHPGLPMGAAPMAYALWTRNMTVNPKDSHWFNRDRFVLSAGHGSAMLYSLLHLGGYQVSITDLKHFRQMGSKTPGHPEYGWTDGVEATTGPLGQGLGMSVGMAMAERHLGAMYNRPGFKVVDHYTYTLVGDGDLMEGISHEAASLAGRLRLGKLIVLYDSNDVSLDGPLSNAFAENIQERFESYGWSYRRVDDGNDLNSIDKAIKTAQMDQTKPTIIEVKTTIGYGAPKQGTHAVHGAPLSAADLRVAKENYQWPYAPFYVPGEVYDRFYRTIQRRGHKAEEDWNHMMESYATQYPELAAYFADDVRQMKSVDLSDLTDQYELGDAEATRLTSAKVLQTLSKREHSLWGGSADLFSSNKTNIKDNGRFDVDSAVNRNLWFGVREFAEGCAMNGIALHGGSRVYGSTFMVFSDYMRGAMRLAALQKLPVTYVFTHDSVAVGEDGPTHEPIEQLASMRAMPGLSVIRPADANETIAAWQQAMGAHDHPTVLIMTRQTLPVLTGAKAHPEGVSRGAYVISAQKGLKPDGILIASGSEVQLALTAQQKLWERGEDVSVVSMPSMDLFDAQPQDYKDEVLPRDVRNRVSIEMGSTSDWGKYVGLDGKVIGIDTFGLSGKGSEVIKHFGFTPETVVDTYASLINTRLHTLNENVSAR</sequence>
<feature type="binding site" evidence="17">
    <location>
        <position position="187"/>
    </location>
    <ligand>
        <name>thiamine diphosphate</name>
        <dbReference type="ChEBI" id="CHEBI:58937"/>
    </ligand>
</feature>
<feature type="binding site" evidence="17">
    <location>
        <position position="262"/>
    </location>
    <ligand>
        <name>thiamine diphosphate</name>
        <dbReference type="ChEBI" id="CHEBI:58937"/>
    </ligand>
</feature>
<evidence type="ECO:0000256" key="11">
    <source>
        <dbReference type="ARBA" id="ARBA00022842"/>
    </source>
</evidence>
<feature type="binding site" evidence="17">
    <location>
        <position position="68"/>
    </location>
    <ligand>
        <name>thiamine diphosphate</name>
        <dbReference type="ChEBI" id="CHEBI:58937"/>
    </ligand>
</feature>
<feature type="binding site" evidence="17">
    <location>
        <position position="436"/>
    </location>
    <ligand>
        <name>thiamine diphosphate</name>
        <dbReference type="ChEBI" id="CHEBI:58937"/>
    </ligand>
</feature>
<reference evidence="22 23" key="1">
    <citation type="journal article" date="2015" name="Genome Announc.">
        <title>Expanding the biotechnology potential of lactobacilli through comparative genomics of 213 strains and associated genera.</title>
        <authorList>
            <person name="Sun Z."/>
            <person name="Harris H.M."/>
            <person name="McCann A."/>
            <person name="Guo C."/>
            <person name="Argimon S."/>
            <person name="Zhang W."/>
            <person name="Yang X."/>
            <person name="Jeffery I.B."/>
            <person name="Cooney J.C."/>
            <person name="Kagawa T.F."/>
            <person name="Liu W."/>
            <person name="Song Y."/>
            <person name="Salvetti E."/>
            <person name="Wrobel A."/>
            <person name="Rasinkangas P."/>
            <person name="Parkhill J."/>
            <person name="Rea M.C."/>
            <person name="O'Sullivan O."/>
            <person name="Ritari J."/>
            <person name="Douillard F.P."/>
            <person name="Paul Ross R."/>
            <person name="Yang R."/>
            <person name="Briner A.E."/>
            <person name="Felis G.E."/>
            <person name="de Vos W.M."/>
            <person name="Barrangou R."/>
            <person name="Klaenhammer T.R."/>
            <person name="Caufield P.W."/>
            <person name="Cui Y."/>
            <person name="Zhang H."/>
            <person name="O'Toole P.W."/>
        </authorList>
    </citation>
    <scope>NUCLEOTIDE SEQUENCE [LARGE SCALE GENOMIC DNA]</scope>
    <source>
        <strain evidence="22 23">DSM 15814</strain>
    </source>
</reference>
<evidence type="ECO:0000256" key="5">
    <source>
        <dbReference type="ARBA" id="ARBA00007131"/>
    </source>
</evidence>
<organism evidence="22 23">
    <name type="scientific">Furfurilactobacillus rossiae DSM 15814</name>
    <dbReference type="NCBI Taxonomy" id="1114972"/>
    <lineage>
        <taxon>Bacteria</taxon>
        <taxon>Bacillati</taxon>
        <taxon>Bacillota</taxon>
        <taxon>Bacilli</taxon>
        <taxon>Lactobacillales</taxon>
        <taxon>Lactobacillaceae</taxon>
        <taxon>Furfurilactobacillus</taxon>
    </lineage>
</organism>
<dbReference type="PANTHER" id="PTHR43522">
    <property type="entry name" value="TRANSKETOLASE"/>
    <property type="match status" value="1"/>
</dbReference>
<feature type="binding site" evidence="17">
    <location>
        <begin position="116"/>
        <end position="118"/>
    </location>
    <ligand>
        <name>thiamine diphosphate</name>
        <dbReference type="ChEBI" id="CHEBI:58937"/>
    </ligand>
</feature>
<comment type="caution">
    <text evidence="22">The sequence shown here is derived from an EMBL/GenBank/DDBJ whole genome shotgun (WGS) entry which is preliminary data.</text>
</comment>
<dbReference type="EC" id="2.2.1.1" evidence="7 14"/>
<evidence type="ECO:0000313" key="23">
    <source>
        <dbReference type="Proteomes" id="UP000051999"/>
    </source>
</evidence>
<comment type="function">
    <text evidence="4 20">Catalyzes the transfer of a two-carbon ketol group from a ketose donor to an aldose acceptor, via a covalent intermediate with the cofactor thiamine pyrophosphate.</text>
</comment>
<dbReference type="NCBIfam" id="TIGR00232">
    <property type="entry name" value="tktlase_bact"/>
    <property type="match status" value="1"/>
</dbReference>
<feature type="binding site" evidence="16">
    <location>
        <position position="460"/>
    </location>
    <ligand>
        <name>substrate</name>
    </ligand>
</feature>
<feature type="binding site" evidence="16">
    <location>
        <position position="356"/>
    </location>
    <ligand>
        <name>substrate</name>
    </ligand>
</feature>
<feature type="binding site" evidence="16">
    <location>
        <position position="28"/>
    </location>
    <ligand>
        <name>substrate</name>
    </ligand>
</feature>
<evidence type="ECO:0000256" key="10">
    <source>
        <dbReference type="ARBA" id="ARBA00022837"/>
    </source>
</evidence>
<feature type="site" description="Important for catalytic activity" evidence="19">
    <location>
        <position position="28"/>
    </location>
</feature>
<evidence type="ECO:0000256" key="18">
    <source>
        <dbReference type="PIRSR" id="PIRSR605478-4"/>
    </source>
</evidence>
<feature type="binding site" evidence="16">
    <location>
        <position position="519"/>
    </location>
    <ligand>
        <name>substrate</name>
    </ligand>
</feature>
<feature type="binding site" evidence="17">
    <location>
        <position position="158"/>
    </location>
    <ligand>
        <name>thiamine diphosphate</name>
        <dbReference type="ChEBI" id="CHEBI:58937"/>
    </ligand>
</feature>
<evidence type="ECO:0000256" key="1">
    <source>
        <dbReference type="ARBA" id="ARBA00001913"/>
    </source>
</evidence>
<feature type="active site" description="Proton donor" evidence="15">
    <location>
        <position position="410"/>
    </location>
</feature>
<feature type="binding site" evidence="16">
    <location>
        <position position="468"/>
    </location>
    <ligand>
        <name>substrate</name>
    </ligand>
</feature>
<evidence type="ECO:0000256" key="12">
    <source>
        <dbReference type="ARBA" id="ARBA00023052"/>
    </source>
</evidence>
<dbReference type="PROSITE" id="PS00802">
    <property type="entry name" value="TRANSKETOLASE_2"/>
    <property type="match status" value="1"/>
</dbReference>
<dbReference type="AlphaFoldDB" id="A0A0R1RJU9"/>
<dbReference type="PANTHER" id="PTHR43522:SF2">
    <property type="entry name" value="TRANSKETOLASE 1-RELATED"/>
    <property type="match status" value="1"/>
</dbReference>
<comment type="cofactor">
    <cofactor evidence="18">
        <name>Mg(2+)</name>
        <dbReference type="ChEBI" id="CHEBI:18420"/>
    </cofactor>
    <text evidence="18">Binds 1 Mg(2+) ion per subunit. Can also utilize other divalent metal cations, such as Ca(2+), Mn(2+) and Co(2+).</text>
</comment>
<keyword evidence="8 20" id="KW-0808">Transferase</keyword>
<evidence type="ECO:0000256" key="9">
    <source>
        <dbReference type="ARBA" id="ARBA00022723"/>
    </source>
</evidence>
<dbReference type="SUPFAM" id="SSF52922">
    <property type="entry name" value="TK C-terminal domain-like"/>
    <property type="match status" value="1"/>
</dbReference>
<dbReference type="InterPro" id="IPR033247">
    <property type="entry name" value="Transketolase_fam"/>
</dbReference>
<dbReference type="InterPro" id="IPR005474">
    <property type="entry name" value="Transketolase_N"/>
</dbReference>
<gene>
    <name evidence="22" type="ORF">FD35_GL000778</name>
</gene>
<feature type="site" description="Important for catalytic activity" evidence="19">
    <location>
        <position position="262"/>
    </location>
</feature>
<dbReference type="InterPro" id="IPR005478">
    <property type="entry name" value="Transketolase_bac-like"/>
</dbReference>
<dbReference type="OrthoDB" id="8732661at2"/>
<evidence type="ECO:0000256" key="3">
    <source>
        <dbReference type="ARBA" id="ARBA00001941"/>
    </source>
</evidence>
<feature type="binding site" evidence="16">
    <location>
        <position position="472"/>
    </location>
    <ligand>
        <name>substrate</name>
    </ligand>
</feature>
<feature type="domain" description="Transketolase-like pyrimidine-binding" evidence="21">
    <location>
        <begin position="353"/>
        <end position="524"/>
    </location>
</feature>
<dbReference type="SMART" id="SM00861">
    <property type="entry name" value="Transket_pyr"/>
    <property type="match status" value="1"/>
</dbReference>
<dbReference type="InterPro" id="IPR020826">
    <property type="entry name" value="Transketolase_BS"/>
</dbReference>
<evidence type="ECO:0000313" key="22">
    <source>
        <dbReference type="EMBL" id="KRL53947.1"/>
    </source>
</evidence>
<feature type="binding site" evidence="18">
    <location>
        <position position="157"/>
    </location>
    <ligand>
        <name>Mg(2+)</name>
        <dbReference type="ChEBI" id="CHEBI:18420"/>
    </ligand>
</feature>
<comment type="cofactor">
    <cofactor evidence="17">
        <name>thiamine diphosphate</name>
        <dbReference type="ChEBI" id="CHEBI:58937"/>
    </cofactor>
    <text evidence="17">Binds 1 thiamine pyrophosphate per subunit. During the reaction, the substrate forms a covalent intermediate with the cofactor.</text>
</comment>
<dbReference type="InterPro" id="IPR049557">
    <property type="entry name" value="Transketolase_CS"/>
</dbReference>
<dbReference type="PROSITE" id="PS00801">
    <property type="entry name" value="TRANSKETOLASE_1"/>
    <property type="match status" value="1"/>
</dbReference>
<keyword evidence="10 20" id="KW-0106">Calcium</keyword>
<keyword evidence="12 17" id="KW-0786">Thiamine pyrophosphate</keyword>
<comment type="cofactor">
    <cofactor evidence="1">
        <name>Ca(2+)</name>
        <dbReference type="ChEBI" id="CHEBI:29108"/>
    </cofactor>
</comment>
<evidence type="ECO:0000256" key="14">
    <source>
        <dbReference type="NCBIfam" id="TIGR00232"/>
    </source>
</evidence>
<dbReference type="Pfam" id="PF00456">
    <property type="entry name" value="Transketolase_N"/>
    <property type="match status" value="1"/>
</dbReference>
<evidence type="ECO:0000256" key="19">
    <source>
        <dbReference type="PIRSR" id="PIRSR605478-5"/>
    </source>
</evidence>
<comment type="subunit">
    <text evidence="6 20">Homodimer.</text>
</comment>
<keyword evidence="9 18" id="KW-0479">Metal-binding</keyword>
<evidence type="ECO:0000256" key="8">
    <source>
        <dbReference type="ARBA" id="ARBA00022679"/>
    </source>
</evidence>
<evidence type="ECO:0000256" key="20">
    <source>
        <dbReference type="RuleBase" id="RU004996"/>
    </source>
</evidence>
<name>A0A0R1RJU9_9LACO</name>
<dbReference type="InterPro" id="IPR005475">
    <property type="entry name" value="Transketolase-like_Pyr-bd"/>
</dbReference>
<dbReference type="Gene3D" id="3.40.50.970">
    <property type="match status" value="2"/>
</dbReference>
<comment type="cofactor">
    <cofactor evidence="20">
        <name>Mg(2+)</name>
        <dbReference type="ChEBI" id="CHEBI:18420"/>
    </cofactor>
    <cofactor evidence="20">
        <name>Ca(2+)</name>
        <dbReference type="ChEBI" id="CHEBI:29108"/>
    </cofactor>
    <cofactor evidence="20">
        <name>Mn(2+)</name>
        <dbReference type="ChEBI" id="CHEBI:29035"/>
    </cofactor>
    <cofactor evidence="20">
        <name>Co(2+)</name>
        <dbReference type="ChEBI" id="CHEBI:48828"/>
    </cofactor>
    <text evidence="20">Binds 1 Mg(2+) ion per subunit. Can also utilize other divalent metal cations, such as Ca(2+), Mn(2+) and Co(2+).</text>
</comment>
<protein>
    <recommendedName>
        <fullName evidence="7 14">Transketolase</fullName>
        <ecNumber evidence="7 14">2.2.1.1</ecNumber>
    </recommendedName>
</protein>
<evidence type="ECO:0000256" key="13">
    <source>
        <dbReference type="ARBA" id="ARBA00049473"/>
    </source>
</evidence>
<dbReference type="GO" id="GO:0046872">
    <property type="term" value="F:metal ion binding"/>
    <property type="evidence" value="ECO:0007669"/>
    <property type="project" value="UniProtKB-KW"/>
</dbReference>
<dbReference type="RefSeq" id="WP_017260976.1">
    <property type="nucleotide sequence ID" value="NZ_AUAW01000014.1"/>
</dbReference>
<comment type="similarity">
    <text evidence="5 20">Belongs to the transketolase family.</text>
</comment>
<evidence type="ECO:0000256" key="15">
    <source>
        <dbReference type="PIRSR" id="PIRSR605478-1"/>
    </source>
</evidence>
<dbReference type="EMBL" id="AZFF01000013">
    <property type="protein sequence ID" value="KRL53947.1"/>
    <property type="molecule type" value="Genomic_DNA"/>
</dbReference>
<keyword evidence="11 18" id="KW-0460">Magnesium</keyword>
<dbReference type="STRING" id="1114972.FD35_GL000778"/>
<dbReference type="PATRIC" id="fig|1114972.6.peg.782"/>
<evidence type="ECO:0000256" key="16">
    <source>
        <dbReference type="PIRSR" id="PIRSR605478-2"/>
    </source>
</evidence>
<comment type="catalytic activity">
    <reaction evidence="13 20">
        <text>D-sedoheptulose 7-phosphate + D-glyceraldehyde 3-phosphate = aldehydo-D-ribose 5-phosphate + D-xylulose 5-phosphate</text>
        <dbReference type="Rhea" id="RHEA:10508"/>
        <dbReference type="ChEBI" id="CHEBI:57483"/>
        <dbReference type="ChEBI" id="CHEBI:57737"/>
        <dbReference type="ChEBI" id="CHEBI:58273"/>
        <dbReference type="ChEBI" id="CHEBI:59776"/>
        <dbReference type="EC" id="2.2.1.1"/>
    </reaction>
</comment>
<evidence type="ECO:0000256" key="17">
    <source>
        <dbReference type="PIRSR" id="PIRSR605478-3"/>
    </source>
</evidence>
<dbReference type="FunFam" id="3.40.50.970:FF:000004">
    <property type="entry name" value="Transketolase"/>
    <property type="match status" value="1"/>
</dbReference>
<evidence type="ECO:0000256" key="4">
    <source>
        <dbReference type="ARBA" id="ARBA00002931"/>
    </source>
</evidence>
<dbReference type="InterPro" id="IPR009014">
    <property type="entry name" value="Transketo_C/PFOR_II"/>
</dbReference>
<dbReference type="GO" id="GO:0004802">
    <property type="term" value="F:transketolase activity"/>
    <property type="evidence" value="ECO:0007669"/>
    <property type="project" value="UniProtKB-UniRule"/>
</dbReference>
<dbReference type="Gene3D" id="3.40.50.920">
    <property type="match status" value="1"/>
</dbReference>
<evidence type="ECO:0000256" key="6">
    <source>
        <dbReference type="ARBA" id="ARBA00011738"/>
    </source>
</evidence>
<evidence type="ECO:0000256" key="7">
    <source>
        <dbReference type="ARBA" id="ARBA00013152"/>
    </source>
</evidence>
<feature type="binding site" evidence="18">
    <location>
        <position position="189"/>
    </location>
    <ligand>
        <name>Mg(2+)</name>
        <dbReference type="ChEBI" id="CHEBI:18420"/>
    </ligand>
</feature>
<dbReference type="Pfam" id="PF22613">
    <property type="entry name" value="Transketolase_C_1"/>
    <property type="match status" value="1"/>
</dbReference>
<dbReference type="CDD" id="cd02012">
    <property type="entry name" value="TPP_TK"/>
    <property type="match status" value="1"/>
</dbReference>
<evidence type="ECO:0000256" key="2">
    <source>
        <dbReference type="ARBA" id="ARBA00001936"/>
    </source>
</evidence>
<dbReference type="eggNOG" id="COG0021">
    <property type="taxonomic scope" value="Bacteria"/>
</dbReference>
<feature type="binding site" evidence="18">
    <location>
        <position position="187"/>
    </location>
    <ligand>
        <name>Mg(2+)</name>
        <dbReference type="ChEBI" id="CHEBI:18420"/>
    </ligand>
</feature>
<dbReference type="CDD" id="cd07033">
    <property type="entry name" value="TPP_PYR_DXS_TK_like"/>
    <property type="match status" value="1"/>
</dbReference>
<proteinExistence type="inferred from homology"/>
<dbReference type="Pfam" id="PF02779">
    <property type="entry name" value="Transket_pyr"/>
    <property type="match status" value="1"/>
</dbReference>
<feature type="binding site" evidence="16">
    <location>
        <position position="383"/>
    </location>
    <ligand>
        <name>substrate</name>
    </ligand>
</feature>
<dbReference type="SUPFAM" id="SSF52518">
    <property type="entry name" value="Thiamin diphosphate-binding fold (THDP-binding)"/>
    <property type="match status" value="2"/>
</dbReference>
<accession>A0A0R1RJU9</accession>
<comment type="cofactor">
    <cofactor evidence="2">
        <name>Mn(2+)</name>
        <dbReference type="ChEBI" id="CHEBI:29035"/>
    </cofactor>
</comment>